<protein>
    <submittedName>
        <fullName evidence="2">14.2 kDa salivary protein</fullName>
    </submittedName>
</protein>
<reference evidence="2" key="1">
    <citation type="submission" date="2012-08" db="EMBL/GenBank/DDBJ databases">
        <title>Functional transcriptomics of wild caught Lutzomyia intermedia salivary glands: Identification of a protective salivary protein against Leishmania braziliensis infection.</title>
        <authorList>
            <person name="de Moura T.R."/>
            <person name="Oliveira F."/>
            <person name="Carneiro M.W."/>
            <person name="Miranda J.C."/>
            <person name="Clarencio J."/>
            <person name="Barral-Netto M."/>
            <person name="Barral A."/>
            <person name="Brodskyn C."/>
            <person name="Ribeiro J.M.C."/>
            <person name="Valenzuela J.G."/>
            <person name="de Oliveira C.I."/>
        </authorList>
    </citation>
    <scope>NUCLEOTIDE SEQUENCE</scope>
    <source>
        <tissue evidence="2">Salivary gland</tissue>
    </source>
</reference>
<keyword evidence="1" id="KW-0732">Signal</keyword>
<feature type="chain" id="PRO_5003792644" evidence="1">
    <location>
        <begin position="23"/>
        <end position="119"/>
    </location>
</feature>
<sequence length="119" mass="13516">MNNLTFLLFALLAITFVKKSQGNFNFLPKDRDDCFVSLMTPAPGNKDCLEDIDGKDVQNGKKTFIKCTDSKGNEYTFYDCFDINLFVSHRSPDPEPITYTKEAQVSFALVQKHIASKYT</sequence>
<evidence type="ECO:0000256" key="1">
    <source>
        <dbReference type="SAM" id="SignalP"/>
    </source>
</evidence>
<dbReference type="EMBL" id="KA660076">
    <property type="protein sequence ID" value="AFP99254.1"/>
    <property type="molecule type" value="mRNA"/>
</dbReference>
<organism evidence="2">
    <name type="scientific">Nyssomyia intermedia</name>
    <dbReference type="NCBI Taxonomy" id="182990"/>
    <lineage>
        <taxon>Eukaryota</taxon>
        <taxon>Metazoa</taxon>
        <taxon>Ecdysozoa</taxon>
        <taxon>Arthropoda</taxon>
        <taxon>Hexapoda</taxon>
        <taxon>Insecta</taxon>
        <taxon>Pterygota</taxon>
        <taxon>Neoptera</taxon>
        <taxon>Endopterygota</taxon>
        <taxon>Diptera</taxon>
        <taxon>Nematocera</taxon>
        <taxon>Psychodoidea</taxon>
        <taxon>Psychodidae</taxon>
        <taxon>Nyssomyia</taxon>
    </lineage>
</organism>
<proteinExistence type="evidence at transcript level"/>
<dbReference type="AlphaFoldDB" id="J7HF03"/>
<feature type="signal peptide" evidence="1">
    <location>
        <begin position="1"/>
        <end position="22"/>
    </location>
</feature>
<accession>J7HF03</accession>
<name>J7HF03_9DIPT</name>
<evidence type="ECO:0000313" key="2">
    <source>
        <dbReference type="EMBL" id="AFP99254.1"/>
    </source>
</evidence>